<dbReference type="InterPro" id="IPR003593">
    <property type="entry name" value="AAA+_ATPase"/>
</dbReference>
<dbReference type="EMBL" id="ABJB010453944">
    <property type="status" value="NOT_ANNOTATED_CDS"/>
    <property type="molecule type" value="Genomic_DNA"/>
</dbReference>
<reference evidence="6" key="2">
    <citation type="submission" date="2020-05" db="UniProtKB">
        <authorList>
            <consortium name="EnsemblMetazoa"/>
        </authorList>
    </citation>
    <scope>IDENTIFICATION</scope>
    <source>
        <strain evidence="6">wikel</strain>
    </source>
</reference>
<keyword evidence="3" id="KW-0812">Transmembrane</keyword>
<dbReference type="Proteomes" id="UP000001555">
    <property type="component" value="Unassembled WGS sequence"/>
</dbReference>
<name>B7QF61_IXOSC</name>
<dbReference type="InParanoid" id="B7QF61"/>
<dbReference type="HOGENOM" id="CLU_506514_0_0_1"/>
<dbReference type="VEuPathDB" id="VectorBase:ISCP_012741"/>
<proteinExistence type="predicted"/>
<dbReference type="VEuPathDB" id="VectorBase:ISCI012940"/>
<feature type="domain" description="ABC transporter" evidence="4">
    <location>
        <begin position="27"/>
        <end position="246"/>
    </location>
</feature>
<dbReference type="CDD" id="cd03263">
    <property type="entry name" value="ABC_subfamily_A"/>
    <property type="match status" value="1"/>
</dbReference>
<dbReference type="PANTHER" id="PTHR19229:SF250">
    <property type="entry name" value="ABC TRANSPORTER DOMAIN-CONTAINING PROTEIN-RELATED"/>
    <property type="match status" value="1"/>
</dbReference>
<dbReference type="GO" id="GO:0016887">
    <property type="term" value="F:ATP hydrolysis activity"/>
    <property type="evidence" value="ECO:0007669"/>
    <property type="project" value="InterPro"/>
</dbReference>
<dbReference type="EMBL" id="DS924150">
    <property type="protein sequence ID" value="EEC17483.1"/>
    <property type="molecule type" value="Genomic_DNA"/>
</dbReference>
<dbReference type="GO" id="GO:0005524">
    <property type="term" value="F:ATP binding"/>
    <property type="evidence" value="ECO:0007669"/>
    <property type="project" value="UniProtKB-KW"/>
</dbReference>
<evidence type="ECO:0000313" key="5">
    <source>
        <dbReference type="EMBL" id="EEC17483.1"/>
    </source>
</evidence>
<dbReference type="GO" id="GO:0140359">
    <property type="term" value="F:ABC-type transporter activity"/>
    <property type="evidence" value="ECO:0007669"/>
    <property type="project" value="InterPro"/>
</dbReference>
<sequence length="538" mass="59624">MKTEACSDSPDTDVLVEAQEKRALPGIALYNVTKAYSRLVAVRHVSLQAYPGDVTVLLGRNGAGKTTLLRLITGLEQATEGTVIVGGHDVATDTDSARRSMGFCPQENILFPGLTVRRNEWALANTKIDDILVAFSLDAKRDALASSLSWGMKRKLQLGIAIVGDPLTVVLDEPTSGADPECKGALWECVLRFHEDKTMLVTTHSMEEADTLGDRIAVMAEGRLRCCGSPMFLRATYGTGYWIKASVKNFSQAKALTQLVRDHVPRASVEAYDHQTLNVNVGNPDTEVLIRLLKRLDKNRDSLLLETISVSVGALEDVLRRVEQGSDDPDRSDGGTPELPDCPCALVDANKDCSGGVRPQFRQRVGALLLKRFHYGRRDFKLPVLMIFLPLAVLSLFVWINQTHISRALNYSGLLQYDLALLYGNSFAFYAADDSIQGGIGNAYARLLESEGGAKVEHLDGGIDPKTWLEAQARENYQLYRNHYFIGAQFKKRNRTQVLQQAVIRGTKENDVDDVIEVRRRITLSLYPSQDLWSYGTY</sequence>
<dbReference type="EMBL" id="ABJB010010658">
    <property type="status" value="NOT_ANNOTATED_CDS"/>
    <property type="molecule type" value="Genomic_DNA"/>
</dbReference>
<dbReference type="PaxDb" id="6945-B7QF61"/>
<keyword evidence="3" id="KW-0472">Membrane</keyword>
<organism>
    <name type="scientific">Ixodes scapularis</name>
    <name type="common">Black-legged tick</name>
    <name type="synonym">Deer tick</name>
    <dbReference type="NCBI Taxonomy" id="6945"/>
    <lineage>
        <taxon>Eukaryota</taxon>
        <taxon>Metazoa</taxon>
        <taxon>Ecdysozoa</taxon>
        <taxon>Arthropoda</taxon>
        <taxon>Chelicerata</taxon>
        <taxon>Arachnida</taxon>
        <taxon>Acari</taxon>
        <taxon>Parasitiformes</taxon>
        <taxon>Ixodida</taxon>
        <taxon>Ixodoidea</taxon>
        <taxon>Ixodidae</taxon>
        <taxon>Ixodinae</taxon>
        <taxon>Ixodes</taxon>
    </lineage>
</organism>
<dbReference type="GO" id="GO:0016020">
    <property type="term" value="C:membrane"/>
    <property type="evidence" value="ECO:0007669"/>
    <property type="project" value="InterPro"/>
</dbReference>
<dbReference type="EMBL" id="ABJB010122321">
    <property type="status" value="NOT_ANNOTATED_CDS"/>
    <property type="molecule type" value="Genomic_DNA"/>
</dbReference>
<dbReference type="InterPro" id="IPR003439">
    <property type="entry name" value="ABC_transporter-like_ATP-bd"/>
</dbReference>
<dbReference type="EnsemblMetazoa" id="ISCW012940-RA">
    <property type="protein sequence ID" value="ISCW012940-PA"/>
    <property type="gene ID" value="ISCW012940"/>
</dbReference>
<keyword evidence="3" id="KW-1133">Transmembrane helix</keyword>
<dbReference type="EMBL" id="ABJB010694352">
    <property type="status" value="NOT_ANNOTATED_CDS"/>
    <property type="molecule type" value="Genomic_DNA"/>
</dbReference>
<keyword evidence="5" id="KW-0378">Hydrolase</keyword>
<evidence type="ECO:0000256" key="2">
    <source>
        <dbReference type="ARBA" id="ARBA00022840"/>
    </source>
</evidence>
<dbReference type="SMART" id="SM00382">
    <property type="entry name" value="AAA"/>
    <property type="match status" value="1"/>
</dbReference>
<feature type="transmembrane region" description="Helical" evidence="3">
    <location>
        <begin position="380"/>
        <end position="400"/>
    </location>
</feature>
<accession>B7QF61</accession>
<evidence type="ECO:0000259" key="4">
    <source>
        <dbReference type="PROSITE" id="PS50893"/>
    </source>
</evidence>
<evidence type="ECO:0000256" key="3">
    <source>
        <dbReference type="SAM" id="Phobius"/>
    </source>
</evidence>
<dbReference type="STRING" id="6945.B7QF61"/>
<dbReference type="EMBL" id="ABJB011001285">
    <property type="status" value="NOT_ANNOTATED_CDS"/>
    <property type="molecule type" value="Genomic_DNA"/>
</dbReference>
<keyword evidence="1" id="KW-0547">Nucleotide-binding</keyword>
<dbReference type="OrthoDB" id="6512918at2759"/>
<dbReference type="Pfam" id="PF00005">
    <property type="entry name" value="ABC_tran"/>
    <property type="match status" value="1"/>
</dbReference>
<gene>
    <name evidence="5" type="ORF">IscW_ISCW012940</name>
</gene>
<evidence type="ECO:0000256" key="1">
    <source>
        <dbReference type="ARBA" id="ARBA00022741"/>
    </source>
</evidence>
<evidence type="ECO:0000313" key="7">
    <source>
        <dbReference type="Proteomes" id="UP000001555"/>
    </source>
</evidence>
<dbReference type="VEuPathDB" id="VectorBase:ISCW012940"/>
<dbReference type="Gene3D" id="3.40.50.300">
    <property type="entry name" value="P-loop containing nucleotide triphosphate hydrolases"/>
    <property type="match status" value="1"/>
</dbReference>
<protein>
    <submittedName>
        <fullName evidence="5 6">Lipid exporter ABCA1, putative</fullName>
        <ecNumber evidence="5">3.6.3.25</ecNumber>
    </submittedName>
</protein>
<dbReference type="InterPro" id="IPR027417">
    <property type="entry name" value="P-loop_NTPase"/>
</dbReference>
<dbReference type="PROSITE" id="PS50893">
    <property type="entry name" value="ABC_TRANSPORTER_2"/>
    <property type="match status" value="1"/>
</dbReference>
<keyword evidence="2" id="KW-0067">ATP-binding</keyword>
<keyword evidence="7" id="KW-1185">Reference proteome</keyword>
<dbReference type="EC" id="3.6.3.25" evidence="5"/>
<dbReference type="SUPFAM" id="SSF52540">
    <property type="entry name" value="P-loop containing nucleoside triphosphate hydrolases"/>
    <property type="match status" value="1"/>
</dbReference>
<dbReference type="AlphaFoldDB" id="B7QF61"/>
<dbReference type="EMBL" id="ABJB011124551">
    <property type="status" value="NOT_ANNOTATED_CDS"/>
    <property type="molecule type" value="Genomic_DNA"/>
</dbReference>
<reference evidence="5 7" key="1">
    <citation type="submission" date="2008-03" db="EMBL/GenBank/DDBJ databases">
        <title>Annotation of Ixodes scapularis.</title>
        <authorList>
            <consortium name="Ixodes scapularis Genome Project Consortium"/>
            <person name="Caler E."/>
            <person name="Hannick L.I."/>
            <person name="Bidwell S."/>
            <person name="Joardar V."/>
            <person name="Thiagarajan M."/>
            <person name="Amedeo P."/>
            <person name="Galinsky K.J."/>
            <person name="Schobel S."/>
            <person name="Inman J."/>
            <person name="Hostetler J."/>
            <person name="Miller J."/>
            <person name="Hammond M."/>
            <person name="Megy K."/>
            <person name="Lawson D."/>
            <person name="Kodira C."/>
            <person name="Sutton G."/>
            <person name="Meyer J."/>
            <person name="Hill C.A."/>
            <person name="Birren B."/>
            <person name="Nene V."/>
            <person name="Collins F."/>
            <person name="Alarcon-Chaidez F."/>
            <person name="Wikel S."/>
            <person name="Strausberg R."/>
        </authorList>
    </citation>
    <scope>NUCLEOTIDE SEQUENCE [LARGE SCALE GENOMIC DNA]</scope>
    <source>
        <strain evidence="7">Wikel</strain>
        <strain evidence="5">Wikel colony</strain>
    </source>
</reference>
<dbReference type="PANTHER" id="PTHR19229">
    <property type="entry name" value="ATP-BINDING CASSETTE TRANSPORTER SUBFAMILY A ABCA"/>
    <property type="match status" value="1"/>
</dbReference>
<dbReference type="InterPro" id="IPR026082">
    <property type="entry name" value="ABCA"/>
</dbReference>
<evidence type="ECO:0000313" key="6">
    <source>
        <dbReference type="EnsemblMetazoa" id="ISCW012940-PA"/>
    </source>
</evidence>